<evidence type="ECO:0000256" key="1">
    <source>
        <dbReference type="SAM" id="MobiDB-lite"/>
    </source>
</evidence>
<evidence type="ECO:0000313" key="4">
    <source>
        <dbReference type="Proteomes" id="UP000199695"/>
    </source>
</evidence>
<reference evidence="3 4" key="1">
    <citation type="submission" date="2016-10" db="EMBL/GenBank/DDBJ databases">
        <authorList>
            <person name="de Groot N.N."/>
        </authorList>
    </citation>
    <scope>NUCLEOTIDE SEQUENCE [LARGE SCALE GENOMIC DNA]</scope>
    <source>
        <strain evidence="3 4">DSM 46701</strain>
    </source>
</reference>
<keyword evidence="2" id="KW-0472">Membrane</keyword>
<dbReference type="EMBL" id="FOCQ01000007">
    <property type="protein sequence ID" value="SEN23759.1"/>
    <property type="molecule type" value="Genomic_DNA"/>
</dbReference>
<feature type="transmembrane region" description="Helical" evidence="2">
    <location>
        <begin position="29"/>
        <end position="46"/>
    </location>
</feature>
<dbReference type="Proteomes" id="UP000199695">
    <property type="component" value="Unassembled WGS sequence"/>
</dbReference>
<accession>A0A1H8EWB5</accession>
<sequence>MHSSTSKGWHYLLISLVAIGFFVELFRSPLSIIIPLLIIGIVYYLYKFPPRWLLRMGSVSRPAFPRNNKSKSKTSKKKRRPFRVIDGNKKKETL</sequence>
<evidence type="ECO:0000256" key="2">
    <source>
        <dbReference type="SAM" id="Phobius"/>
    </source>
</evidence>
<gene>
    <name evidence="3" type="ORF">SAMN05444955_107207</name>
</gene>
<keyword evidence="2" id="KW-1133">Transmembrane helix</keyword>
<proteinExistence type="predicted"/>
<dbReference type="RefSeq" id="WP_089968138.1">
    <property type="nucleotide sequence ID" value="NZ_FOCQ01000007.1"/>
</dbReference>
<dbReference type="AlphaFoldDB" id="A0A1H8EWB5"/>
<dbReference type="STRING" id="1173111.SAMN05444955_107207"/>
<feature type="region of interest" description="Disordered" evidence="1">
    <location>
        <begin position="61"/>
        <end position="94"/>
    </location>
</feature>
<name>A0A1H8EWB5_9BACL</name>
<evidence type="ECO:0000313" key="3">
    <source>
        <dbReference type="EMBL" id="SEN23759.1"/>
    </source>
</evidence>
<feature type="compositionally biased region" description="Basic residues" evidence="1">
    <location>
        <begin position="68"/>
        <end position="82"/>
    </location>
</feature>
<protein>
    <submittedName>
        <fullName evidence="3">Uncharacterized protein</fullName>
    </submittedName>
</protein>
<keyword evidence="4" id="KW-1185">Reference proteome</keyword>
<organism evidence="3 4">
    <name type="scientific">Lihuaxuella thermophila</name>
    <dbReference type="NCBI Taxonomy" id="1173111"/>
    <lineage>
        <taxon>Bacteria</taxon>
        <taxon>Bacillati</taxon>
        <taxon>Bacillota</taxon>
        <taxon>Bacilli</taxon>
        <taxon>Bacillales</taxon>
        <taxon>Thermoactinomycetaceae</taxon>
        <taxon>Lihuaxuella</taxon>
    </lineage>
</organism>
<feature type="transmembrane region" description="Helical" evidence="2">
    <location>
        <begin position="7"/>
        <end position="23"/>
    </location>
</feature>
<keyword evidence="2" id="KW-0812">Transmembrane</keyword>